<protein>
    <recommendedName>
        <fullName evidence="2">Two component regulator three Y domain-containing protein</fullName>
    </recommendedName>
</protein>
<dbReference type="InterPro" id="IPR011110">
    <property type="entry name" value="Reg_prop"/>
</dbReference>
<dbReference type="eggNOG" id="COG2205">
    <property type="taxonomic scope" value="Bacteria"/>
</dbReference>
<feature type="domain" description="Two component regulator three Y" evidence="2">
    <location>
        <begin position="763"/>
        <end position="827"/>
    </location>
</feature>
<dbReference type="STRING" id="1499967.U27_00531"/>
<organism evidence="3">
    <name type="scientific">Vecturithrix granuli</name>
    <dbReference type="NCBI Taxonomy" id="1499967"/>
    <lineage>
        <taxon>Bacteria</taxon>
        <taxon>Candidatus Moduliflexota</taxon>
        <taxon>Candidatus Vecturitrichia</taxon>
        <taxon>Candidatus Vecturitrichales</taxon>
        <taxon>Candidatus Vecturitrichaceae</taxon>
        <taxon>Candidatus Vecturithrix</taxon>
    </lineage>
</organism>
<keyword evidence="4" id="KW-1185">Reference proteome</keyword>
<reference evidence="3" key="1">
    <citation type="journal article" date="2015" name="PeerJ">
        <title>First genomic representation of candidate bacterial phylum KSB3 points to enhanced environmental sensing as a trigger of wastewater bulking.</title>
        <authorList>
            <person name="Sekiguchi Y."/>
            <person name="Ohashi A."/>
            <person name="Parks D.H."/>
            <person name="Yamauchi T."/>
            <person name="Tyson G.W."/>
            <person name="Hugenholtz P."/>
        </authorList>
    </citation>
    <scope>NUCLEOTIDE SEQUENCE [LARGE SCALE GENOMIC DNA]</scope>
</reference>
<proteinExistence type="predicted"/>
<dbReference type="InterPro" id="IPR013783">
    <property type="entry name" value="Ig-like_fold"/>
</dbReference>
<dbReference type="EMBL" id="DF820474">
    <property type="protein sequence ID" value="GAK60634.1"/>
    <property type="molecule type" value="Genomic_DNA"/>
</dbReference>
<keyword evidence="1" id="KW-0597">Phosphoprotein</keyword>
<gene>
    <name evidence="3" type="ORF">U27_00531</name>
</gene>
<dbReference type="Gene3D" id="2.60.40.10">
    <property type="entry name" value="Immunoglobulins"/>
    <property type="match status" value="1"/>
</dbReference>
<evidence type="ECO:0000256" key="1">
    <source>
        <dbReference type="ARBA" id="ARBA00022553"/>
    </source>
</evidence>
<dbReference type="InterPro" id="IPR011123">
    <property type="entry name" value="Y_Y_Y"/>
</dbReference>
<accession>A0A081C7S9</accession>
<evidence type="ECO:0000313" key="4">
    <source>
        <dbReference type="Proteomes" id="UP000030661"/>
    </source>
</evidence>
<evidence type="ECO:0000313" key="3">
    <source>
        <dbReference type="EMBL" id="GAK60634.1"/>
    </source>
</evidence>
<dbReference type="PANTHER" id="PTHR43547:SF2">
    <property type="entry name" value="HYBRID SIGNAL TRANSDUCTION HISTIDINE KINASE C"/>
    <property type="match status" value="1"/>
</dbReference>
<sequence length="844" mass="94897">MRILTMITSWREHKMNTLRTTLKQMCMLCLALWGVGVVLAMAALVEASGIAEKLKFEHLTIAQGLPHDVVYSILQDRQGFMWFSGEGGLARYDGYSFKVYQHDPLNPDSIASNNISQILKDREGAIWCSTWGAGVDRFDPQTETFQHYKHDPANPNSLSDDRAHVIYQDNSGILWFGTFAGGLNRFDPAARIFTRFQHADDDPHSLSHNRVWSVVEDQAGNLWIGTSDKLNRLDRATGQFTHYHHDPQNPRSLSHNETRWLYVDQTGTLWVSTAGGLNRYHAASDDFTRYAHDPQNPHSLSNNTAFKICEDQQQRLWIGTKGIDAGGLNMFDPQSQQFVSYAYDPNNPSSISHNDIRDVFIDRSGVLWIGTRGGGVNKLDLKPKKFHSVTRNPNAPNTLHGALVFALAEDVDGNHWIGTDGGGLNKHDVRSGVFSYYDSTNSGISKDSVLAIQPDSDGRLWLGTKGEGLNHFDPQTEQFVVYKQDPNNPNSLSNDQVYSLLQDREGRLWVGTDNGLNLFHPEDQTFTRFLPDKQNPNSLSYKAILSLMQARDGAIWIGTWGGGVNRLEFTEVSGVREAQFTVYRRDLNNPNSLSNDEVTALLEDRNGDVWIGTNGGLNKFDPRTHTFTHYFQADGLPNSEIAGLLEDHAGMIWISTIAGLSRFDPAGQTFRNYDVADGLQSNQFKDNAYFRSRSGQLFFGGVNGYSYFDPAQVQDNPVPPPVALTSFKVFEQPVVLPLSVSYLQHLKLSYRDKFFAFEFAALDYTNTEKNRYAYKMEGFDHDWIAAGQRRYASYTNLDAGQYIFRVIASNNDGVWNKDGVAVNLTILPPGGKPRGSEGCWRFWS</sequence>
<dbReference type="Pfam" id="PF07494">
    <property type="entry name" value="Reg_prop"/>
    <property type="match status" value="9"/>
</dbReference>
<dbReference type="InterPro" id="IPR015943">
    <property type="entry name" value="WD40/YVTN_repeat-like_dom_sf"/>
</dbReference>
<dbReference type="AlphaFoldDB" id="A0A081C7S9"/>
<name>A0A081C7S9_VECG1</name>
<evidence type="ECO:0000259" key="2">
    <source>
        <dbReference type="Pfam" id="PF07495"/>
    </source>
</evidence>
<dbReference type="PANTHER" id="PTHR43547">
    <property type="entry name" value="TWO-COMPONENT HISTIDINE KINASE"/>
    <property type="match status" value="1"/>
</dbReference>
<dbReference type="eggNOG" id="COG3292">
    <property type="taxonomic scope" value="Bacteria"/>
</dbReference>
<dbReference type="Pfam" id="PF07495">
    <property type="entry name" value="Y_Y_Y"/>
    <property type="match status" value="1"/>
</dbReference>
<dbReference type="Proteomes" id="UP000030661">
    <property type="component" value="Unassembled WGS sequence"/>
</dbReference>
<dbReference type="Gene3D" id="2.130.10.10">
    <property type="entry name" value="YVTN repeat-like/Quinoprotein amine dehydrogenase"/>
    <property type="match status" value="7"/>
</dbReference>
<dbReference type="HOGENOM" id="CLU_000445_28_2_0"/>
<dbReference type="SUPFAM" id="SSF63829">
    <property type="entry name" value="Calcium-dependent phosphotriesterase"/>
    <property type="match status" value="3"/>
</dbReference>
<dbReference type="GO" id="GO:0000155">
    <property type="term" value="F:phosphorelay sensor kinase activity"/>
    <property type="evidence" value="ECO:0007669"/>
    <property type="project" value="TreeGrafter"/>
</dbReference>